<comment type="caution">
    <text evidence="4">The sequence shown here is derived from an EMBL/GenBank/DDBJ whole genome shotgun (WGS) entry which is preliminary data.</text>
</comment>
<dbReference type="SUPFAM" id="SSF53756">
    <property type="entry name" value="UDP-Glycosyltransferase/glycogen phosphorylase"/>
    <property type="match status" value="1"/>
</dbReference>
<feature type="compositionally biased region" description="Basic and acidic residues" evidence="2">
    <location>
        <begin position="1965"/>
        <end position="1978"/>
    </location>
</feature>
<evidence type="ECO:0000256" key="2">
    <source>
        <dbReference type="SAM" id="MobiDB-lite"/>
    </source>
</evidence>
<dbReference type="PANTHER" id="PTHR48050:SF5">
    <property type="entry name" value="UDP-GLUCOSE,STEROL TRANSFERASE"/>
    <property type="match status" value="1"/>
</dbReference>
<dbReference type="Gene3D" id="3.40.50.2000">
    <property type="entry name" value="Glycogen Phosphorylase B"/>
    <property type="match status" value="2"/>
</dbReference>
<dbReference type="EMBL" id="MU857618">
    <property type="protein sequence ID" value="KAK4249905.1"/>
    <property type="molecule type" value="Genomic_DNA"/>
</dbReference>
<dbReference type="Pfam" id="PF00856">
    <property type="entry name" value="SET"/>
    <property type="match status" value="1"/>
</dbReference>
<dbReference type="Pfam" id="PF08568">
    <property type="entry name" value="Kinetochor_Ybp2"/>
    <property type="match status" value="1"/>
</dbReference>
<feature type="compositionally biased region" description="Low complexity" evidence="2">
    <location>
        <begin position="1662"/>
        <end position="1675"/>
    </location>
</feature>
<dbReference type="InterPro" id="IPR050426">
    <property type="entry name" value="Glycosyltransferase_28"/>
</dbReference>
<dbReference type="InterPro" id="IPR010610">
    <property type="entry name" value="EryCIII-like_C"/>
</dbReference>
<protein>
    <recommendedName>
        <fullName evidence="3">SET domain-containing protein</fullName>
    </recommendedName>
</protein>
<dbReference type="SMART" id="SM00317">
    <property type="entry name" value="SET"/>
    <property type="match status" value="1"/>
</dbReference>
<organism evidence="4 5">
    <name type="scientific">Corynascus novoguineensis</name>
    <dbReference type="NCBI Taxonomy" id="1126955"/>
    <lineage>
        <taxon>Eukaryota</taxon>
        <taxon>Fungi</taxon>
        <taxon>Dikarya</taxon>
        <taxon>Ascomycota</taxon>
        <taxon>Pezizomycotina</taxon>
        <taxon>Sordariomycetes</taxon>
        <taxon>Sordariomycetidae</taxon>
        <taxon>Sordariales</taxon>
        <taxon>Chaetomiaceae</taxon>
        <taxon>Corynascus</taxon>
    </lineage>
</organism>
<reference evidence="4" key="2">
    <citation type="submission" date="2023-05" db="EMBL/GenBank/DDBJ databases">
        <authorList>
            <consortium name="Lawrence Berkeley National Laboratory"/>
            <person name="Steindorff A."/>
            <person name="Hensen N."/>
            <person name="Bonometti L."/>
            <person name="Westerberg I."/>
            <person name="Brannstrom I.O."/>
            <person name="Guillou S."/>
            <person name="Cros-Aarteil S."/>
            <person name="Calhoun S."/>
            <person name="Haridas S."/>
            <person name="Kuo A."/>
            <person name="Mondo S."/>
            <person name="Pangilinan J."/>
            <person name="Riley R."/>
            <person name="Labutti K."/>
            <person name="Andreopoulos B."/>
            <person name="Lipzen A."/>
            <person name="Chen C."/>
            <person name="Yanf M."/>
            <person name="Daum C."/>
            <person name="Ng V."/>
            <person name="Clum A."/>
            <person name="Ohm R."/>
            <person name="Martin F."/>
            <person name="Silar P."/>
            <person name="Natvig D."/>
            <person name="Lalanne C."/>
            <person name="Gautier V."/>
            <person name="Ament-Velasquez S.L."/>
            <person name="Kruys A."/>
            <person name="Hutchinson M.I."/>
            <person name="Powell A.J."/>
            <person name="Barry K."/>
            <person name="Miller A.N."/>
            <person name="Grigoriev I.V."/>
            <person name="Debuchy R."/>
            <person name="Gladieux P."/>
            <person name="Thoren M.H."/>
            <person name="Johannesson H."/>
        </authorList>
    </citation>
    <scope>NUCLEOTIDE SEQUENCE</scope>
    <source>
        <strain evidence="4">CBS 359.72</strain>
    </source>
</reference>
<keyword evidence="1" id="KW-0808">Transferase</keyword>
<keyword evidence="5" id="KW-1185">Reference proteome</keyword>
<evidence type="ECO:0000313" key="5">
    <source>
        <dbReference type="Proteomes" id="UP001303647"/>
    </source>
</evidence>
<dbReference type="GO" id="GO:0016906">
    <property type="term" value="F:sterol 3-beta-glucosyltransferase activity"/>
    <property type="evidence" value="ECO:0007669"/>
    <property type="project" value="UniProtKB-ARBA"/>
</dbReference>
<dbReference type="FunFam" id="3.40.50.2000:FF:000100">
    <property type="entry name" value="Glycosyltransferase family 1 protein"/>
    <property type="match status" value="1"/>
</dbReference>
<dbReference type="InterPro" id="IPR002213">
    <property type="entry name" value="UDP_glucos_trans"/>
</dbReference>
<feature type="compositionally biased region" description="Acidic residues" evidence="2">
    <location>
        <begin position="474"/>
        <end position="489"/>
    </location>
</feature>
<feature type="region of interest" description="Disordered" evidence="2">
    <location>
        <begin position="551"/>
        <end position="593"/>
    </location>
</feature>
<feature type="compositionally biased region" description="Polar residues" evidence="2">
    <location>
        <begin position="1678"/>
        <end position="1696"/>
    </location>
</feature>
<dbReference type="Pfam" id="PF03033">
    <property type="entry name" value="Glyco_transf_28"/>
    <property type="match status" value="1"/>
</dbReference>
<feature type="compositionally biased region" description="Basic residues" evidence="2">
    <location>
        <begin position="1629"/>
        <end position="1646"/>
    </location>
</feature>
<dbReference type="InterPro" id="IPR004276">
    <property type="entry name" value="GlycoTrans_28_N"/>
</dbReference>
<name>A0AAN7HS36_9PEZI</name>
<gene>
    <name evidence="4" type="ORF">C7999DRAFT_39034</name>
</gene>
<feature type="compositionally biased region" description="Basic and acidic residues" evidence="2">
    <location>
        <begin position="1072"/>
        <end position="1088"/>
    </location>
</feature>
<dbReference type="FunFam" id="3.40.50.2000:FF:000009">
    <property type="entry name" value="Sterol 3-beta-glucosyltransferase UGT80A2"/>
    <property type="match status" value="1"/>
</dbReference>
<dbReference type="Proteomes" id="UP001303647">
    <property type="component" value="Unassembled WGS sequence"/>
</dbReference>
<dbReference type="CDD" id="cd20071">
    <property type="entry name" value="SET_SMYD"/>
    <property type="match status" value="1"/>
</dbReference>
<proteinExistence type="predicted"/>
<feature type="region of interest" description="Disordered" evidence="2">
    <location>
        <begin position="1063"/>
        <end position="1102"/>
    </location>
</feature>
<dbReference type="InterPro" id="IPR001214">
    <property type="entry name" value="SET_dom"/>
</dbReference>
<dbReference type="Pfam" id="PF06722">
    <property type="entry name" value="EryCIII-like_C"/>
    <property type="match status" value="1"/>
</dbReference>
<dbReference type="PANTHER" id="PTHR48050">
    <property type="entry name" value="STEROL 3-BETA-GLUCOSYLTRANSFERASE"/>
    <property type="match status" value="1"/>
</dbReference>
<feature type="region of interest" description="Disordered" evidence="2">
    <location>
        <begin position="1936"/>
        <end position="2019"/>
    </location>
</feature>
<feature type="compositionally biased region" description="Acidic residues" evidence="2">
    <location>
        <begin position="583"/>
        <end position="593"/>
    </location>
</feature>
<evidence type="ECO:0000313" key="4">
    <source>
        <dbReference type="EMBL" id="KAK4249905.1"/>
    </source>
</evidence>
<feature type="domain" description="SET" evidence="3">
    <location>
        <begin position="59"/>
        <end position="220"/>
    </location>
</feature>
<feature type="compositionally biased region" description="Polar residues" evidence="2">
    <location>
        <begin position="561"/>
        <end position="576"/>
    </location>
</feature>
<dbReference type="GO" id="GO:0005975">
    <property type="term" value="P:carbohydrate metabolic process"/>
    <property type="evidence" value="ECO:0007669"/>
    <property type="project" value="InterPro"/>
</dbReference>
<feature type="region of interest" description="Disordered" evidence="2">
    <location>
        <begin position="474"/>
        <end position="494"/>
    </location>
</feature>
<sequence length="2019" mass="222572">MSGHAHHRVSEAAMQSSQYAGISLVTTPTRADYLASKPSFTDPETVHGINQDLNRTVPASYEMRHIPGKGMGLIATSHIRRGDLIIANTPSLMIDYRAFNELTKPQYMFLQAAAVAHLPPAHAAHLLALSAHVTDTSHLTREELVDKISATNGFDIDPDDEDPDQHHSFFVLFPEIARMNHDCRPNAEYRWEGSAEQRLAQSVRAVRDISPGEEITLSYIDPLLSGGRAARMARLRRNWGFECACPLCTLEPAARADESDRRIAQIANIKGELAVWEGRTGKACPALAELLIALYELERLWGMVHEAYMLAALEYSGVGDAWTAVKYARLGLEYGIPMLGETDEDVQDMMELAEDPWRHWSWKRRFLPTHNAMAAQTPKPDPAKAIEAIREARPPATDRFTYLTIVEANLCPEVLPTLNEVLQDASLTQEIGWDLVFNLVGLPGSEACLETIARLGNPREVILKVLETLELLDAEEREDEEDDEGETESEPAVSPTNRFITLLGMLAILHKRIKTKYPSRFLAQTLQTVYRTYRPNQEMTASVLNLVHSLSGERRPPLPSRKSSVNVANPDQTGDASKNAPDPEADRDEGEDPDEIELQQKLLLSFATCVLEAYANGNELAWAARLLEFYIPDKLVPGRRTAMAAFREEQDLLARDSIVGKLVALIGDLGLVSCSKDFIHQLCDGPLHSDPLEEPDLSSPDKIALSTGGCVCLLAYWVFSSAVFDAIHPQPEMQVFPEHFAVIDKFLQDDAHSQIQNSVGTTEALVAIGLWLQFNNRISANPASPLANPTTSPEDPTSDFMRYIHLTTLIALYHPSIQVRNAASTLAGSILHADPEDDDRLHILEDLLENCMFATLKARAVAWLREELLLAAATFTSSSQNEKQPSQQSSKTNLFATPQALETVQYVVFPPLASHLDLPTLELVEYLTANMPFLMQAVNFALFLWVGALVETSYRVLEARGIFFAFQFWEEPSEKKPEPLPIRGGDSHERWRGLLRIPEDDERARSRREKQARTRNKHGDDRFHRFSITNEYYRTKGKVSKRDGRLKISLHDTSNTGYLAKALATTNEEEDKEKREKRPPSRASEHPVAKSTVPARTSPPPPRLNIVIMVIGSRGDAQPFLKIARILHDQYGHRVRIATHPAFRDFVQKDCPGVEFFSVGGDPSELMAFMTKNPGMIPTLESVKAGDVGRRRQAMASMFRGFWRACINATDDEADTANVRLMGERDPFVADAIIANPPCFAHLHCAEALGIPLHLMFTFPYTPTQAFPHPLASVKKSNVDPGYTNWISYPLVEMMVWQGLGDLVNEFRVDTLGLDPVSTLWAPGSTYRLHVPFTYLWSPGLVPKPADWGDEVDIAGFVFLDLASSFDPPEELVRFLEADEEPPIYIGFGSIVVDDADRFTEMIFEAVKMAGVRALVSKGWGGLGGDSLDVPDNVYLLDNTPHDWLFPRVRACVIHGGAGTTAIALKCGKPTMIVPFFGDQHFWGSMVGNAGAGPQPLPYKHLTAEGLAEGIKYCITDEARKAAGKIAKQIEEEGDGAENACRAFHRRLVLHGKGSMRCSLLPDEVAVWQVKKTGLRLSAVATEMLLHLLRHNEWNDFEGPGEPLTGAAGSLMTSVGNIFRGVGGVPYRAGKKARKRRGRKKQKQEKKRREGEGPNREEGEQSSGNSKPGSNKSPPAVETTTTHAINRHNTASTIATNPVEDVAREVGRGAAKSASALARTPVDLSLALAQGFHNAPRLYGDDTVRRPTRVTGIKSGLRAARHEFAYGIYDGWTGVVRLPARGARDDGVRGFVSGVGMGVTGFALKNVAAIIGPVGYTLQGVVKQAERRGKPVKYIQKARIVQGRRDSASLSSGEKKNKAEEAVAGWKLMRQLWAEMKRAEREGEKGLRGRFSGSAKRLRRRSEWNAVFEDVNVARRALDALRSNGLDSALAEARLEHETSPGEAENDDASSALVGHHGGAGSAHDFVHDNPRSNEVQKSRLSGDALEDGNPFSAPSPGATEGKAENRHLVPVAAGQVAG</sequence>
<dbReference type="Gene3D" id="2.170.270.10">
    <property type="entry name" value="SET domain"/>
    <property type="match status" value="1"/>
</dbReference>
<evidence type="ECO:0000256" key="1">
    <source>
        <dbReference type="ARBA" id="ARBA00022679"/>
    </source>
</evidence>
<dbReference type="InterPro" id="IPR013877">
    <property type="entry name" value="YAP-bd/ALF4/Glomulin"/>
</dbReference>
<feature type="region of interest" description="Disordered" evidence="2">
    <location>
        <begin position="1623"/>
        <end position="1700"/>
    </location>
</feature>
<dbReference type="PROSITE" id="PS50280">
    <property type="entry name" value="SET"/>
    <property type="match status" value="1"/>
</dbReference>
<evidence type="ECO:0000259" key="3">
    <source>
        <dbReference type="PROSITE" id="PS50280"/>
    </source>
</evidence>
<accession>A0AAN7HS36</accession>
<feature type="compositionally biased region" description="Basic and acidic residues" evidence="2">
    <location>
        <begin position="1647"/>
        <end position="1659"/>
    </location>
</feature>
<reference evidence="4" key="1">
    <citation type="journal article" date="2023" name="Mol. Phylogenet. Evol.">
        <title>Genome-scale phylogeny and comparative genomics of the fungal order Sordariales.</title>
        <authorList>
            <person name="Hensen N."/>
            <person name="Bonometti L."/>
            <person name="Westerberg I."/>
            <person name="Brannstrom I.O."/>
            <person name="Guillou S."/>
            <person name="Cros-Aarteil S."/>
            <person name="Calhoun S."/>
            <person name="Haridas S."/>
            <person name="Kuo A."/>
            <person name="Mondo S."/>
            <person name="Pangilinan J."/>
            <person name="Riley R."/>
            <person name="LaButti K."/>
            <person name="Andreopoulos B."/>
            <person name="Lipzen A."/>
            <person name="Chen C."/>
            <person name="Yan M."/>
            <person name="Daum C."/>
            <person name="Ng V."/>
            <person name="Clum A."/>
            <person name="Steindorff A."/>
            <person name="Ohm R.A."/>
            <person name="Martin F."/>
            <person name="Silar P."/>
            <person name="Natvig D.O."/>
            <person name="Lalanne C."/>
            <person name="Gautier V."/>
            <person name="Ament-Velasquez S.L."/>
            <person name="Kruys A."/>
            <person name="Hutchinson M.I."/>
            <person name="Powell A.J."/>
            <person name="Barry K."/>
            <person name="Miller A.N."/>
            <person name="Grigoriev I.V."/>
            <person name="Debuchy R."/>
            <person name="Gladieux P."/>
            <person name="Hiltunen Thoren M."/>
            <person name="Johannesson H."/>
        </authorList>
    </citation>
    <scope>NUCLEOTIDE SEQUENCE</scope>
    <source>
        <strain evidence="4">CBS 359.72</strain>
    </source>
</reference>
<dbReference type="CDD" id="cd03784">
    <property type="entry name" value="GT1_Gtf-like"/>
    <property type="match status" value="1"/>
</dbReference>
<dbReference type="InterPro" id="IPR046341">
    <property type="entry name" value="SET_dom_sf"/>
</dbReference>
<dbReference type="SUPFAM" id="SSF82199">
    <property type="entry name" value="SET domain"/>
    <property type="match status" value="1"/>
</dbReference>